<dbReference type="STRING" id="257309.DIP1727"/>
<feature type="transmembrane region" description="Helical" evidence="1">
    <location>
        <begin position="17"/>
        <end position="40"/>
    </location>
</feature>
<sequence length="67" mass="7454">MMSIFDTPSQILTTAPLWIQTPVVLIVAVPLCAALALGWLRLIDVLGARLLRAKRWAEAKVMKHTDE</sequence>
<accession>Q6NG07</accession>
<protein>
    <submittedName>
        <fullName evidence="2">Membrane protein</fullName>
    </submittedName>
</protein>
<evidence type="ECO:0000256" key="1">
    <source>
        <dbReference type="SAM" id="Phobius"/>
    </source>
</evidence>
<dbReference type="EMBL" id="BX248359">
    <property type="protein sequence ID" value="CAE50256.1"/>
    <property type="molecule type" value="Genomic_DNA"/>
</dbReference>
<keyword evidence="3" id="KW-1185">Reference proteome</keyword>
<gene>
    <name evidence="2" type="ordered locus">DIP1727</name>
</gene>
<keyword evidence="1" id="KW-0472">Membrane</keyword>
<keyword evidence="1" id="KW-1133">Transmembrane helix</keyword>
<dbReference type="HOGENOM" id="CLU_203773_0_0_11"/>
<reference evidence="2 3" key="1">
    <citation type="journal article" date="2003" name="Nucleic Acids Res.">
        <title>The complete genome sequence and analysis of Corynebacterium diphtheriae NCTC13129.</title>
        <authorList>
            <person name="Cerdeno-Tarraga A.M."/>
            <person name="Efstratiou A."/>
            <person name="Dover L.G."/>
            <person name="Holden M.T.G."/>
            <person name="Pallen M."/>
            <person name="Bentley S.D."/>
            <person name="Besra G.S."/>
            <person name="Churcher C."/>
            <person name="James K.D."/>
            <person name="De Zoysa A."/>
            <person name="Chillingworth T."/>
            <person name="Cronin A."/>
            <person name="Dowd L."/>
            <person name="Feltwell T."/>
            <person name="Hamlin N."/>
            <person name="Holroyd S."/>
            <person name="Jagels K."/>
            <person name="Moule S."/>
            <person name="Quail M.A."/>
            <person name="Rabbinowitsch E."/>
            <person name="Rutherford K."/>
            <person name="Thomson N.R."/>
            <person name="Unwin L."/>
            <person name="Whitehead S."/>
            <person name="Barrell B.G.Parkhill.J."/>
        </authorList>
    </citation>
    <scope>NUCLEOTIDE SEQUENCE [LARGE SCALE GENOMIC DNA]</scope>
    <source>
        <strain evidence="3">ATCC 700971 / NCTC 13129 / Biotype gravis</strain>
    </source>
</reference>
<evidence type="ECO:0000313" key="2">
    <source>
        <dbReference type="EMBL" id="CAE50256.1"/>
    </source>
</evidence>
<dbReference type="AlphaFoldDB" id="Q6NG07"/>
<proteinExistence type="predicted"/>
<keyword evidence="1" id="KW-0812">Transmembrane</keyword>
<dbReference type="Proteomes" id="UP000002198">
    <property type="component" value="Chromosome"/>
</dbReference>
<dbReference type="KEGG" id="cdi:DIP1727"/>
<evidence type="ECO:0000313" key="3">
    <source>
        <dbReference type="Proteomes" id="UP000002198"/>
    </source>
</evidence>
<organism evidence="2 3">
    <name type="scientific">Corynebacterium diphtheriae (strain ATCC 700971 / NCTC 13129 / Biotype gravis)</name>
    <dbReference type="NCBI Taxonomy" id="257309"/>
    <lineage>
        <taxon>Bacteria</taxon>
        <taxon>Bacillati</taxon>
        <taxon>Actinomycetota</taxon>
        <taxon>Actinomycetes</taxon>
        <taxon>Mycobacteriales</taxon>
        <taxon>Corynebacteriaceae</taxon>
        <taxon>Corynebacterium</taxon>
    </lineage>
</organism>
<name>Q6NG07_CORDI</name>